<accession>A0AAD7GA10</accession>
<reference evidence="1" key="1">
    <citation type="submission" date="2023-03" db="EMBL/GenBank/DDBJ databases">
        <title>Massive genome expansion in bonnet fungi (Mycena s.s.) driven by repeated elements and novel gene families across ecological guilds.</title>
        <authorList>
            <consortium name="Lawrence Berkeley National Laboratory"/>
            <person name="Harder C.B."/>
            <person name="Miyauchi S."/>
            <person name="Viragh M."/>
            <person name="Kuo A."/>
            <person name="Thoen E."/>
            <person name="Andreopoulos B."/>
            <person name="Lu D."/>
            <person name="Skrede I."/>
            <person name="Drula E."/>
            <person name="Henrissat B."/>
            <person name="Morin E."/>
            <person name="Kohler A."/>
            <person name="Barry K."/>
            <person name="LaButti K."/>
            <person name="Morin E."/>
            <person name="Salamov A."/>
            <person name="Lipzen A."/>
            <person name="Mereny Z."/>
            <person name="Hegedus B."/>
            <person name="Baldrian P."/>
            <person name="Stursova M."/>
            <person name="Weitz H."/>
            <person name="Taylor A."/>
            <person name="Grigoriev I.V."/>
            <person name="Nagy L.G."/>
            <person name="Martin F."/>
            <person name="Kauserud H."/>
        </authorList>
    </citation>
    <scope>NUCLEOTIDE SEQUENCE</scope>
    <source>
        <strain evidence="1">CBHHK067</strain>
    </source>
</reference>
<evidence type="ECO:0000313" key="1">
    <source>
        <dbReference type="EMBL" id="KAJ7681663.1"/>
    </source>
</evidence>
<keyword evidence="2" id="KW-1185">Reference proteome</keyword>
<sequence>MFTISLVSRFPQELIDKVIEEIETDDPILHSCALVCRTFLRPSQARSFSHVDLIPTQSARCQRLHQVLLDSPHVCRYVRSLKLVERDSIAAGDSGKLSPVINVLSILDSLMSFTFEVEAGTRDFACMNMPLELRLAICGLCERSSLLALEVSDLGEFAHVEKVASLVASPTLSEIRLQNIVFPPGSELEKVAESRPRATKFSLNLVHHDLTLLILTRWLAECDLSGLHRLYVTWTPETALYLQRILDTSAPTLDNARLVVHKLRVLFPVSPHVMIDE</sequence>
<dbReference type="AlphaFoldDB" id="A0AAD7GA10"/>
<evidence type="ECO:0000313" key="2">
    <source>
        <dbReference type="Proteomes" id="UP001221757"/>
    </source>
</evidence>
<dbReference type="EMBL" id="JARKIE010000115">
    <property type="protein sequence ID" value="KAJ7681663.1"/>
    <property type="molecule type" value="Genomic_DNA"/>
</dbReference>
<proteinExistence type="predicted"/>
<organism evidence="1 2">
    <name type="scientific">Mycena rosella</name>
    <name type="common">Pink bonnet</name>
    <name type="synonym">Agaricus rosellus</name>
    <dbReference type="NCBI Taxonomy" id="1033263"/>
    <lineage>
        <taxon>Eukaryota</taxon>
        <taxon>Fungi</taxon>
        <taxon>Dikarya</taxon>
        <taxon>Basidiomycota</taxon>
        <taxon>Agaricomycotina</taxon>
        <taxon>Agaricomycetes</taxon>
        <taxon>Agaricomycetidae</taxon>
        <taxon>Agaricales</taxon>
        <taxon>Marasmiineae</taxon>
        <taxon>Mycenaceae</taxon>
        <taxon>Mycena</taxon>
    </lineage>
</organism>
<evidence type="ECO:0008006" key="3">
    <source>
        <dbReference type="Google" id="ProtNLM"/>
    </source>
</evidence>
<dbReference type="Proteomes" id="UP001221757">
    <property type="component" value="Unassembled WGS sequence"/>
</dbReference>
<name>A0AAD7GA10_MYCRO</name>
<protein>
    <recommendedName>
        <fullName evidence="3">F-box domain-containing protein</fullName>
    </recommendedName>
</protein>
<gene>
    <name evidence="1" type="ORF">B0H17DRAFT_1138266</name>
</gene>
<comment type="caution">
    <text evidence="1">The sequence shown here is derived from an EMBL/GenBank/DDBJ whole genome shotgun (WGS) entry which is preliminary data.</text>
</comment>